<reference evidence="3 4" key="1">
    <citation type="submission" date="2023-03" db="EMBL/GenBank/DDBJ databases">
        <title>NovoSphingobium album sp. nov. isolated from polycyclic aromatic hydrocarbons- and heavy-metal polluted soil.</title>
        <authorList>
            <person name="Liu Z."/>
            <person name="Wang K."/>
        </authorList>
    </citation>
    <scope>NUCLEOTIDE SEQUENCE [LARGE SCALE GENOMIC DNA]</scope>
    <source>
        <strain evidence="3 4">H3SJ31-1</strain>
    </source>
</reference>
<name>A0ABT5WPZ2_9SPHN</name>
<dbReference type="Pfam" id="PF03724">
    <property type="entry name" value="META"/>
    <property type="match status" value="1"/>
</dbReference>
<sequence>MKQGCVALLSVMALGACTAQHEATDLADSTWRFTEIDGARPAARDAQLVFDGALLGANVGCNGMGGPWRIENDRLIAGPLEKGATFCDGRVWGQEKAVGALLVAAPRFAIRGDTMVLKSNGHTAELRRKGGPGEG</sequence>
<dbReference type="RefSeq" id="WP_275228020.1">
    <property type="nucleotide sequence ID" value="NZ_JARESE010000028.1"/>
</dbReference>
<comment type="caution">
    <text evidence="3">The sequence shown here is derived from an EMBL/GenBank/DDBJ whole genome shotgun (WGS) entry which is preliminary data.</text>
</comment>
<dbReference type="PROSITE" id="PS51257">
    <property type="entry name" value="PROKAR_LIPOPROTEIN"/>
    <property type="match status" value="1"/>
</dbReference>
<evidence type="ECO:0000259" key="2">
    <source>
        <dbReference type="Pfam" id="PF03724"/>
    </source>
</evidence>
<dbReference type="InterPro" id="IPR005184">
    <property type="entry name" value="DUF306_Meta_HslJ"/>
</dbReference>
<protein>
    <submittedName>
        <fullName evidence="3">META domain-containing protein</fullName>
    </submittedName>
</protein>
<accession>A0ABT5WPZ2</accession>
<keyword evidence="4" id="KW-1185">Reference proteome</keyword>
<evidence type="ECO:0000313" key="3">
    <source>
        <dbReference type="EMBL" id="MDE8651944.1"/>
    </source>
</evidence>
<dbReference type="Gene3D" id="2.40.128.270">
    <property type="match status" value="1"/>
</dbReference>
<dbReference type="EMBL" id="JARESE010000028">
    <property type="protein sequence ID" value="MDE8651944.1"/>
    <property type="molecule type" value="Genomic_DNA"/>
</dbReference>
<dbReference type="Proteomes" id="UP001216253">
    <property type="component" value="Unassembled WGS sequence"/>
</dbReference>
<evidence type="ECO:0000256" key="1">
    <source>
        <dbReference type="SAM" id="SignalP"/>
    </source>
</evidence>
<organism evidence="3 4">
    <name type="scientific">Novosphingobium album</name>
    <name type="common">ex Liu et al. 2023</name>
    <dbReference type="NCBI Taxonomy" id="3031130"/>
    <lineage>
        <taxon>Bacteria</taxon>
        <taxon>Pseudomonadati</taxon>
        <taxon>Pseudomonadota</taxon>
        <taxon>Alphaproteobacteria</taxon>
        <taxon>Sphingomonadales</taxon>
        <taxon>Sphingomonadaceae</taxon>
        <taxon>Novosphingobium</taxon>
    </lineage>
</organism>
<dbReference type="InterPro" id="IPR038670">
    <property type="entry name" value="HslJ-like_sf"/>
</dbReference>
<keyword evidence="1" id="KW-0732">Signal</keyword>
<proteinExistence type="predicted"/>
<feature type="domain" description="DUF306" evidence="2">
    <location>
        <begin position="25"/>
        <end position="126"/>
    </location>
</feature>
<gene>
    <name evidence="3" type="ORF">PYV00_09450</name>
</gene>
<feature type="signal peptide" evidence="1">
    <location>
        <begin position="1"/>
        <end position="23"/>
    </location>
</feature>
<feature type="chain" id="PRO_5045171883" evidence="1">
    <location>
        <begin position="24"/>
        <end position="135"/>
    </location>
</feature>
<evidence type="ECO:0000313" key="4">
    <source>
        <dbReference type="Proteomes" id="UP001216253"/>
    </source>
</evidence>